<evidence type="ECO:0000313" key="2">
    <source>
        <dbReference type="EMBL" id="SMF89519.1"/>
    </source>
</evidence>
<dbReference type="STRING" id="1313296.SAMN05661091_4677"/>
<sequence>MNKVRRIARRRGRRPFQRYGDHHKTLAVRGTSDSWADSNGDAPEHALADDSISASHLRHRSVRSEALEDYTVHSIHLSPESVISSKLALDSVHPVHLTFNPVQAISGLNVLEQFGNTPFSFSEKQDVIHVTVPLPSSYRDEHYVIIASCNHPAFHACIQTRRQQEAVIGITRNKGSLISEGWLSWIAIGSTAL</sequence>
<gene>
    <name evidence="2" type="ORF">SAMN05661091_4677</name>
</gene>
<feature type="compositionally biased region" description="Basic residues" evidence="1">
    <location>
        <begin position="1"/>
        <end position="16"/>
    </location>
</feature>
<feature type="region of interest" description="Disordered" evidence="1">
    <location>
        <begin position="1"/>
        <end position="23"/>
    </location>
</feature>
<dbReference type="RefSeq" id="WP_208915397.1">
    <property type="nucleotide sequence ID" value="NZ_LT840184.1"/>
</dbReference>
<protein>
    <recommendedName>
        <fullName evidence="4">WIAG-tail domain</fullName>
    </recommendedName>
</protein>
<reference evidence="3" key="1">
    <citation type="submission" date="2017-04" db="EMBL/GenBank/DDBJ databases">
        <authorList>
            <person name="Varghese N."/>
            <person name="Submissions S."/>
        </authorList>
    </citation>
    <scope>NUCLEOTIDE SEQUENCE [LARGE SCALE GENOMIC DNA]</scope>
    <source>
        <strain evidence="3">N3/975</strain>
    </source>
</reference>
<dbReference type="Proteomes" id="UP000192940">
    <property type="component" value="Chromosome I"/>
</dbReference>
<dbReference type="AlphaFoldDB" id="A0A1X7HNT4"/>
<dbReference type="EMBL" id="LT840184">
    <property type="protein sequence ID" value="SMF89519.1"/>
    <property type="molecule type" value="Genomic_DNA"/>
</dbReference>
<evidence type="ECO:0000256" key="1">
    <source>
        <dbReference type="SAM" id="MobiDB-lite"/>
    </source>
</evidence>
<evidence type="ECO:0000313" key="3">
    <source>
        <dbReference type="Proteomes" id="UP000192940"/>
    </source>
</evidence>
<organism evidence="2 3">
    <name type="scientific">Paenibacillus uliginis N3/975</name>
    <dbReference type="NCBI Taxonomy" id="1313296"/>
    <lineage>
        <taxon>Bacteria</taxon>
        <taxon>Bacillati</taxon>
        <taxon>Bacillota</taxon>
        <taxon>Bacilli</taxon>
        <taxon>Bacillales</taxon>
        <taxon>Paenibacillaceae</taxon>
        <taxon>Paenibacillus</taxon>
    </lineage>
</organism>
<keyword evidence="3" id="KW-1185">Reference proteome</keyword>
<proteinExistence type="predicted"/>
<name>A0A1X7HNT4_9BACL</name>
<dbReference type="NCBIfam" id="NF012201">
    <property type="entry name" value="WIAG-tail"/>
    <property type="match status" value="1"/>
</dbReference>
<accession>A0A1X7HNT4</accession>
<evidence type="ECO:0008006" key="4">
    <source>
        <dbReference type="Google" id="ProtNLM"/>
    </source>
</evidence>